<keyword evidence="1" id="KW-0812">Transmembrane</keyword>
<proteinExistence type="predicted"/>
<accession>A0A1B6LHA2</accession>
<feature type="non-terminal residue" evidence="2">
    <location>
        <position position="1"/>
    </location>
</feature>
<feature type="transmembrane region" description="Helical" evidence="1">
    <location>
        <begin position="27"/>
        <end position="47"/>
    </location>
</feature>
<dbReference type="AlphaFoldDB" id="A0A1B6LHA2"/>
<keyword evidence="1" id="KW-0472">Membrane</keyword>
<protein>
    <submittedName>
        <fullName evidence="2">Uncharacterized protein</fullName>
    </submittedName>
</protein>
<evidence type="ECO:0000313" key="2">
    <source>
        <dbReference type="EMBL" id="JAT23097.1"/>
    </source>
</evidence>
<sequence>AVDVRSLARKSSQLQSLQLQVSPLRPTMAIVCVSACLVLVLATVGSAGNLNTFPDSQEDSSCENCDTQIPLELALRLNTITDENQLFREFVKSPSSVEPPIFKAAGFLVAFGPDSAKLDG</sequence>
<reference evidence="2" key="1">
    <citation type="submission" date="2015-11" db="EMBL/GenBank/DDBJ databases">
        <title>De novo transcriptome assembly of four potential Pierce s Disease insect vectors from Arizona vineyards.</title>
        <authorList>
            <person name="Tassone E.E."/>
        </authorList>
    </citation>
    <scope>NUCLEOTIDE SEQUENCE</scope>
</reference>
<gene>
    <name evidence="2" type="ORF">g.15647</name>
</gene>
<evidence type="ECO:0000256" key="1">
    <source>
        <dbReference type="SAM" id="Phobius"/>
    </source>
</evidence>
<organism evidence="2">
    <name type="scientific">Graphocephala atropunctata</name>
    <dbReference type="NCBI Taxonomy" id="36148"/>
    <lineage>
        <taxon>Eukaryota</taxon>
        <taxon>Metazoa</taxon>
        <taxon>Ecdysozoa</taxon>
        <taxon>Arthropoda</taxon>
        <taxon>Hexapoda</taxon>
        <taxon>Insecta</taxon>
        <taxon>Pterygota</taxon>
        <taxon>Neoptera</taxon>
        <taxon>Paraneoptera</taxon>
        <taxon>Hemiptera</taxon>
        <taxon>Auchenorrhyncha</taxon>
        <taxon>Membracoidea</taxon>
        <taxon>Cicadellidae</taxon>
        <taxon>Cicadellinae</taxon>
        <taxon>Cicadellini</taxon>
        <taxon>Graphocephala</taxon>
    </lineage>
</organism>
<name>A0A1B6LHA2_9HEMI</name>
<feature type="non-terminal residue" evidence="2">
    <location>
        <position position="120"/>
    </location>
</feature>
<keyword evidence="1" id="KW-1133">Transmembrane helix</keyword>
<dbReference type="EMBL" id="GEBQ01016880">
    <property type="protein sequence ID" value="JAT23097.1"/>
    <property type="molecule type" value="Transcribed_RNA"/>
</dbReference>